<dbReference type="RefSeq" id="XP_002950163.1">
    <property type="nucleotide sequence ID" value="XM_002950117.1"/>
</dbReference>
<dbReference type="OrthoDB" id="529360at2759"/>
<name>D8TUJ0_VOLCA</name>
<accession>D8TUJ0</accession>
<dbReference type="KEGG" id="vcn:VOLCADRAFT_104575"/>
<dbReference type="EMBL" id="GL378338">
    <property type="protein sequence ID" value="EFJ48831.1"/>
    <property type="molecule type" value="Genomic_DNA"/>
</dbReference>
<evidence type="ECO:0000313" key="2">
    <source>
        <dbReference type="EMBL" id="EFJ48831.1"/>
    </source>
</evidence>
<evidence type="ECO:0000313" key="3">
    <source>
        <dbReference type="Proteomes" id="UP000001058"/>
    </source>
</evidence>
<reference evidence="2 3" key="1">
    <citation type="journal article" date="2010" name="Science">
        <title>Genomic analysis of organismal complexity in the multicellular green alga Volvox carteri.</title>
        <authorList>
            <person name="Prochnik S.E."/>
            <person name="Umen J."/>
            <person name="Nedelcu A.M."/>
            <person name="Hallmann A."/>
            <person name="Miller S.M."/>
            <person name="Nishii I."/>
            <person name="Ferris P."/>
            <person name="Kuo A."/>
            <person name="Mitros T."/>
            <person name="Fritz-Laylin L.K."/>
            <person name="Hellsten U."/>
            <person name="Chapman J."/>
            <person name="Simakov O."/>
            <person name="Rensing S.A."/>
            <person name="Terry A."/>
            <person name="Pangilinan J."/>
            <person name="Kapitonov V."/>
            <person name="Jurka J."/>
            <person name="Salamov A."/>
            <person name="Shapiro H."/>
            <person name="Schmutz J."/>
            <person name="Grimwood J."/>
            <person name="Lindquist E."/>
            <person name="Lucas S."/>
            <person name="Grigoriev I.V."/>
            <person name="Schmitt R."/>
            <person name="Kirk D."/>
            <person name="Rokhsar D.S."/>
        </authorList>
    </citation>
    <scope>NUCLEOTIDE SEQUENCE [LARGE SCALE GENOMIC DNA]</scope>
    <source>
        <strain evidence="3">f. Nagariensis / Eve</strain>
    </source>
</reference>
<dbReference type="eggNOG" id="ENOG502S7HE">
    <property type="taxonomic scope" value="Eukaryota"/>
</dbReference>
<evidence type="ECO:0000256" key="1">
    <source>
        <dbReference type="SAM" id="MobiDB-lite"/>
    </source>
</evidence>
<proteinExistence type="predicted"/>
<gene>
    <name evidence="2" type="ORF">VOLCADRAFT_104575</name>
</gene>
<dbReference type="Pfam" id="PF19559">
    <property type="entry name" value="DUF6081"/>
    <property type="match status" value="1"/>
</dbReference>
<dbReference type="InterPro" id="IPR045727">
    <property type="entry name" value="DUF6081"/>
</dbReference>
<keyword evidence="3" id="KW-1185">Reference proteome</keyword>
<feature type="region of interest" description="Disordered" evidence="1">
    <location>
        <begin position="1"/>
        <end position="25"/>
    </location>
</feature>
<dbReference type="InParanoid" id="D8TUJ0"/>
<dbReference type="GeneID" id="9619370"/>
<organism evidence="3">
    <name type="scientific">Volvox carteri f. nagariensis</name>
    <dbReference type="NCBI Taxonomy" id="3068"/>
    <lineage>
        <taxon>Eukaryota</taxon>
        <taxon>Viridiplantae</taxon>
        <taxon>Chlorophyta</taxon>
        <taxon>core chlorophytes</taxon>
        <taxon>Chlorophyceae</taxon>
        <taxon>CS clade</taxon>
        <taxon>Chlamydomonadales</taxon>
        <taxon>Volvocaceae</taxon>
        <taxon>Volvox</taxon>
    </lineage>
</organism>
<sequence length="359" mass="38749">MGRISPPLASPVSRRTRGGSGRAARPLEQVLLSWTPGAPSNLTLRPSSQPDGSALLGWWMGFNNANITESSSGTTFTQVPHTASIPPTPATTTSSFATLDHVKHLAITAPIKVVPGIRKLVYSTQISAKVTVPSTVPYNVVNAQDDMRLGACAMNFIDFGTMLVSDFIITNKGIWSLYERLPFIRNASYEYGAFTYARKIAGRTSPSQVHDLQIKYDPSKNVYEWWVDGKMKHSVGRLGTRPSGMRALLDLGGADEVIMPTSFQLGPARTLSCPSPGFGCFTLLDGTDLNAPPSSPLATSGLLNLNPTAPTTSREVYVLPRSWQADPRRNASVTDDLSLRLFGQGTAVTVSAFKVSYEL</sequence>
<dbReference type="Proteomes" id="UP000001058">
    <property type="component" value="Unassembled WGS sequence"/>
</dbReference>
<protein>
    <submittedName>
        <fullName evidence="2">Uncharacterized protein</fullName>
    </submittedName>
</protein>
<dbReference type="AlphaFoldDB" id="D8TUJ0"/>